<dbReference type="EMBL" id="FP476056">
    <property type="protein sequence ID" value="CAZ96036.1"/>
    <property type="molecule type" value="Genomic_DNA"/>
</dbReference>
<name>G0LBF4_ZOBGA</name>
<dbReference type="KEGG" id="zga:ZOBELLIA_1975"/>
<dbReference type="AlphaFoldDB" id="G0LBF4"/>
<keyword evidence="4" id="KW-1185">Reference proteome</keyword>
<comment type="similarity">
    <text evidence="1">Belongs to the universal stress protein A family.</text>
</comment>
<dbReference type="PANTHER" id="PTHR46268:SF6">
    <property type="entry name" value="UNIVERSAL STRESS PROTEIN UP12"/>
    <property type="match status" value="1"/>
</dbReference>
<dbReference type="InterPro" id="IPR006015">
    <property type="entry name" value="Universal_stress_UspA"/>
</dbReference>
<dbReference type="PANTHER" id="PTHR46268">
    <property type="entry name" value="STRESS RESPONSE PROTEIN NHAX"/>
    <property type="match status" value="1"/>
</dbReference>
<dbReference type="STRING" id="63186.ZOBELLIA_1975"/>
<dbReference type="SUPFAM" id="SSF52402">
    <property type="entry name" value="Adenine nucleotide alpha hydrolases-like"/>
    <property type="match status" value="2"/>
</dbReference>
<evidence type="ECO:0000313" key="4">
    <source>
        <dbReference type="Proteomes" id="UP000008898"/>
    </source>
</evidence>
<feature type="domain" description="UspA" evidence="2">
    <location>
        <begin position="19"/>
        <end position="140"/>
    </location>
</feature>
<dbReference type="InterPro" id="IPR006016">
    <property type="entry name" value="UspA"/>
</dbReference>
<evidence type="ECO:0000313" key="3">
    <source>
        <dbReference type="EMBL" id="CAZ96036.1"/>
    </source>
</evidence>
<dbReference type="Gene3D" id="3.40.50.12370">
    <property type="match status" value="1"/>
</dbReference>
<evidence type="ECO:0000256" key="1">
    <source>
        <dbReference type="ARBA" id="ARBA00008791"/>
    </source>
</evidence>
<dbReference type="PRINTS" id="PR01438">
    <property type="entry name" value="UNVRSLSTRESS"/>
</dbReference>
<evidence type="ECO:0000259" key="2">
    <source>
        <dbReference type="Pfam" id="PF00582"/>
    </source>
</evidence>
<dbReference type="HOGENOM" id="CLU_049301_2_4_10"/>
<gene>
    <name evidence="3" type="ordered locus">zobellia_1975</name>
</gene>
<feature type="domain" description="UspA" evidence="2">
    <location>
        <begin position="161"/>
        <end position="273"/>
    </location>
</feature>
<dbReference type="Pfam" id="PF00582">
    <property type="entry name" value="Usp"/>
    <property type="match status" value="2"/>
</dbReference>
<proteinExistence type="inferred from homology"/>
<protein>
    <submittedName>
        <fullName evidence="3">Universal stress protein</fullName>
    </submittedName>
</protein>
<accession>G0LBF4</accession>
<dbReference type="Proteomes" id="UP000008898">
    <property type="component" value="Chromosome"/>
</dbReference>
<dbReference type="CDD" id="cd00293">
    <property type="entry name" value="USP-like"/>
    <property type="match status" value="1"/>
</dbReference>
<sequence length="274" mass="31258">MSKFEVNDNQLHTMKQKPTILIPFDFSKTSKKALDYAVHYVGQDAKLKIVLAHISESNDMDMAREAFKGIEQEYAKILKNKIEWMVINGTLTESLVKIQKEEQIDLIIMGTFGAFDKEDSTPTNTSKLVLEIDCPVLVVPFTSDKLQIERIGLVLGKEEIEDKRVLDTLLRVARRFNAKVYVITVQNSQETYGYSPADEKNENTLEYYLESFYSEHVFVENPDVVKGVLDYASKNELDMIAILPRNHVQKSEPSKGELTEMLTLHSHIPVLAID</sequence>
<reference evidence="3 4" key="2">
    <citation type="journal article" date="2012" name="Environ. Microbiol.">
        <title>Characterization of the first alginolytic operons in a marine bacterium: from their emergence in marine Flavobacteriia to their independent transfers to marine Proteobacteria and human gut Bacteroides.</title>
        <authorList>
            <person name="Thomas F."/>
            <person name="Barbeyron T."/>
            <person name="Tonon T."/>
            <person name="Genicot S."/>
            <person name="Czjzek M."/>
            <person name="Michel G."/>
        </authorList>
    </citation>
    <scope>NUCLEOTIDE SEQUENCE [LARGE SCALE GENOMIC DNA]</scope>
    <source>
        <strain evidence="4">DSM 12802 / CCUG 47099 / CIP 106680 / NCIMB 13871 / Dsij</strain>
    </source>
</reference>
<reference evidence="4" key="1">
    <citation type="submission" date="2009-07" db="EMBL/GenBank/DDBJ databases">
        <title>Complete genome sequence of Zobellia galactanivorans Dsij.</title>
        <authorList>
            <consortium name="Genoscope - CEA"/>
        </authorList>
    </citation>
    <scope>NUCLEOTIDE SEQUENCE [LARGE SCALE GENOMIC DNA]</scope>
    <source>
        <strain evidence="4">DSM 12802 / CCUG 47099 / CIP 106680 / NCIMB 13871 / Dsij</strain>
    </source>
</reference>
<organism evidence="3 4">
    <name type="scientific">Zobellia galactanivorans (strain DSM 12802 / CCUG 47099 / CIP 106680 / NCIMB 13871 / Dsij)</name>
    <dbReference type="NCBI Taxonomy" id="63186"/>
    <lineage>
        <taxon>Bacteria</taxon>
        <taxon>Pseudomonadati</taxon>
        <taxon>Bacteroidota</taxon>
        <taxon>Flavobacteriia</taxon>
        <taxon>Flavobacteriales</taxon>
        <taxon>Flavobacteriaceae</taxon>
        <taxon>Zobellia</taxon>
    </lineage>
</organism>